<organism evidence="4 5">
    <name type="scientific">Phytophthora oleae</name>
    <dbReference type="NCBI Taxonomy" id="2107226"/>
    <lineage>
        <taxon>Eukaryota</taxon>
        <taxon>Sar</taxon>
        <taxon>Stramenopiles</taxon>
        <taxon>Oomycota</taxon>
        <taxon>Peronosporomycetes</taxon>
        <taxon>Peronosporales</taxon>
        <taxon>Peronosporaceae</taxon>
        <taxon>Phytophthora</taxon>
    </lineage>
</organism>
<feature type="domain" description="HTH CENPB-type" evidence="3">
    <location>
        <begin position="26"/>
        <end position="59"/>
    </location>
</feature>
<evidence type="ECO:0000313" key="5">
    <source>
        <dbReference type="Proteomes" id="UP001632037"/>
    </source>
</evidence>
<accession>A0ABD3FAS1</accession>
<dbReference type="InterPro" id="IPR006600">
    <property type="entry name" value="HTH_CenpB_DNA-bd_dom"/>
</dbReference>
<dbReference type="AlphaFoldDB" id="A0ABD3FAS1"/>
<evidence type="ECO:0000256" key="2">
    <source>
        <dbReference type="SAM" id="MobiDB-lite"/>
    </source>
</evidence>
<evidence type="ECO:0000259" key="3">
    <source>
        <dbReference type="Pfam" id="PF03221"/>
    </source>
</evidence>
<proteinExistence type="predicted"/>
<sequence>MIIEKCETGCGSHSRGRSPGMGTTLFPQFEEQLVQWINSLRQEGIPVTATMVRIHANDCYVSTGLLPINLRLRTPGCWLSSDATSSRLGGARGRDRRYQRTLQPKPMPLA</sequence>
<protein>
    <recommendedName>
        <fullName evidence="3">HTH CENPB-type domain-containing protein</fullName>
    </recommendedName>
</protein>
<dbReference type="Gene3D" id="1.10.10.60">
    <property type="entry name" value="Homeodomain-like"/>
    <property type="match status" value="1"/>
</dbReference>
<keyword evidence="1" id="KW-0238">DNA-binding</keyword>
<evidence type="ECO:0000256" key="1">
    <source>
        <dbReference type="ARBA" id="ARBA00023125"/>
    </source>
</evidence>
<dbReference type="GO" id="GO:0003677">
    <property type="term" value="F:DNA binding"/>
    <property type="evidence" value="ECO:0007669"/>
    <property type="project" value="UniProtKB-KW"/>
</dbReference>
<keyword evidence="5" id="KW-1185">Reference proteome</keyword>
<comment type="caution">
    <text evidence="4">The sequence shown here is derived from an EMBL/GenBank/DDBJ whole genome shotgun (WGS) entry which is preliminary data.</text>
</comment>
<dbReference type="EMBL" id="JBIMZQ010000029">
    <property type="protein sequence ID" value="KAL3663065.1"/>
    <property type="molecule type" value="Genomic_DNA"/>
</dbReference>
<reference evidence="4 5" key="1">
    <citation type="submission" date="2024-09" db="EMBL/GenBank/DDBJ databases">
        <title>Genome sequencing and assembly of Phytophthora oleae, isolate VK10A, causative agent of rot of olive drupes.</title>
        <authorList>
            <person name="Conti Taguali S."/>
            <person name="Riolo M."/>
            <person name="La Spada F."/>
            <person name="Cacciola S.O."/>
            <person name="Dionisio G."/>
        </authorList>
    </citation>
    <scope>NUCLEOTIDE SEQUENCE [LARGE SCALE GENOMIC DNA]</scope>
    <source>
        <strain evidence="4 5">VK10A</strain>
    </source>
</reference>
<dbReference type="Proteomes" id="UP001632037">
    <property type="component" value="Unassembled WGS sequence"/>
</dbReference>
<dbReference type="Pfam" id="PF03221">
    <property type="entry name" value="HTH_Tnp_Tc5"/>
    <property type="match status" value="1"/>
</dbReference>
<gene>
    <name evidence="4" type="ORF">V7S43_012005</name>
</gene>
<evidence type="ECO:0000313" key="4">
    <source>
        <dbReference type="EMBL" id="KAL3663065.1"/>
    </source>
</evidence>
<feature type="region of interest" description="Disordered" evidence="2">
    <location>
        <begin position="83"/>
        <end position="110"/>
    </location>
</feature>
<name>A0ABD3FAS1_9STRA</name>